<evidence type="ECO:0000256" key="1">
    <source>
        <dbReference type="ARBA" id="ARBA00007964"/>
    </source>
</evidence>
<dbReference type="EMBL" id="CP003344">
    <property type="protein sequence ID" value="AGA69772.1"/>
    <property type="molecule type" value="Genomic_DNA"/>
</dbReference>
<dbReference type="InterPro" id="IPR050812">
    <property type="entry name" value="Preph/Arog_dehydrog"/>
</dbReference>
<sequence>MEKMQKPVLSKGWTGERKPRACIIGLGLIGGSWAGALTGKGWSVSAVECDGESLEAAKSREWILEGWPSLPENLDVDLIILATPITLLAGTVTEIRGRIPAGSLITDVGSIKREICQATENLESVYFIGGHPMAGSEQRGFRYSSPDLFNGYPYVLTPHQDCPQELVNQFSSLVQSLGARVIFREYEEHDHEVALVSHVPHLLSLALALAASEGFPEGKPLELAGRSFREITRLVDSSPEMWREILLRNASAILYSLDIWEEKLKEIRGVIEHSNGEEIIRVFERAQGARGRVLNRR</sequence>
<evidence type="ECO:0000313" key="5">
    <source>
        <dbReference type="EMBL" id="AGA69772.1"/>
    </source>
</evidence>
<protein>
    <submittedName>
        <fullName evidence="5">Prephenate dehydrogenase</fullName>
        <ecNumber evidence="5">1.3.1.12</ecNumber>
    </submittedName>
</protein>
<dbReference type="OrthoDB" id="9802008at2"/>
<dbReference type="eggNOG" id="COG0287">
    <property type="taxonomic scope" value="Bacteria"/>
</dbReference>
<dbReference type="PANTHER" id="PTHR21363:SF0">
    <property type="entry name" value="PREPHENATE DEHYDROGENASE [NADP(+)]"/>
    <property type="match status" value="1"/>
</dbReference>
<dbReference type="GO" id="GO:0008977">
    <property type="term" value="F:prephenate dehydrogenase (NAD+) activity"/>
    <property type="evidence" value="ECO:0007669"/>
    <property type="project" value="UniProtKB-EC"/>
</dbReference>
<dbReference type="SUPFAM" id="SSF48179">
    <property type="entry name" value="6-phosphogluconate dehydrogenase C-terminal domain-like"/>
    <property type="match status" value="1"/>
</dbReference>
<keyword evidence="6" id="KW-1185">Reference proteome</keyword>
<evidence type="ECO:0000256" key="2">
    <source>
        <dbReference type="ARBA" id="ARBA00023002"/>
    </source>
</evidence>
<comment type="pathway">
    <text evidence="3">Amino-acid biosynthesis.</text>
</comment>
<dbReference type="GO" id="GO:0070403">
    <property type="term" value="F:NAD+ binding"/>
    <property type="evidence" value="ECO:0007669"/>
    <property type="project" value="InterPro"/>
</dbReference>
<dbReference type="HOGENOM" id="CLU_055968_0_0_9"/>
<comment type="similarity">
    <text evidence="1">Belongs to the prephenate/arogenate dehydrogenase family.</text>
</comment>
<proteinExistence type="inferred from homology"/>
<dbReference type="GO" id="GO:0006571">
    <property type="term" value="P:tyrosine biosynthetic process"/>
    <property type="evidence" value="ECO:0007669"/>
    <property type="project" value="InterPro"/>
</dbReference>
<evidence type="ECO:0000259" key="4">
    <source>
        <dbReference type="PROSITE" id="PS51176"/>
    </source>
</evidence>
<dbReference type="Gene3D" id="1.10.3660.10">
    <property type="entry name" value="6-phosphogluconate dehydrogenase C-terminal like domain"/>
    <property type="match status" value="1"/>
</dbReference>
<accession>L0F986</accession>
<dbReference type="Gene3D" id="3.40.50.720">
    <property type="entry name" value="NAD(P)-binding Rossmann-like Domain"/>
    <property type="match status" value="1"/>
</dbReference>
<gene>
    <name evidence="5" type="ordered locus">Desdi_2347</name>
</gene>
<dbReference type="InterPro" id="IPR008927">
    <property type="entry name" value="6-PGluconate_DH-like_C_sf"/>
</dbReference>
<dbReference type="Pfam" id="PF02153">
    <property type="entry name" value="PDH_N"/>
    <property type="match status" value="1"/>
</dbReference>
<dbReference type="GO" id="GO:0004665">
    <property type="term" value="F:prephenate dehydrogenase (NADP+) activity"/>
    <property type="evidence" value="ECO:0007669"/>
    <property type="project" value="InterPro"/>
</dbReference>
<dbReference type="PANTHER" id="PTHR21363">
    <property type="entry name" value="PREPHENATE DEHYDROGENASE"/>
    <property type="match status" value="1"/>
</dbReference>
<dbReference type="SUPFAM" id="SSF51735">
    <property type="entry name" value="NAD(P)-binding Rossmann-fold domains"/>
    <property type="match status" value="1"/>
</dbReference>
<dbReference type="RefSeq" id="WP_015262745.1">
    <property type="nucleotide sequence ID" value="NC_019903.1"/>
</dbReference>
<dbReference type="KEGG" id="ddl:Desdi_2347"/>
<dbReference type="InterPro" id="IPR046825">
    <property type="entry name" value="PDH_C"/>
</dbReference>
<dbReference type="Pfam" id="PF20463">
    <property type="entry name" value="PDH_C"/>
    <property type="match status" value="1"/>
</dbReference>
<name>L0F986_DESDL</name>
<dbReference type="Proteomes" id="UP000010797">
    <property type="component" value="Chromosome"/>
</dbReference>
<evidence type="ECO:0000256" key="3">
    <source>
        <dbReference type="ARBA" id="ARBA00029440"/>
    </source>
</evidence>
<keyword evidence="2 5" id="KW-0560">Oxidoreductase</keyword>
<dbReference type="InterPro" id="IPR003099">
    <property type="entry name" value="Prephen_DH"/>
</dbReference>
<dbReference type="InterPro" id="IPR046826">
    <property type="entry name" value="PDH_N"/>
</dbReference>
<dbReference type="InterPro" id="IPR036291">
    <property type="entry name" value="NAD(P)-bd_dom_sf"/>
</dbReference>
<evidence type="ECO:0000313" key="6">
    <source>
        <dbReference type="Proteomes" id="UP000010797"/>
    </source>
</evidence>
<reference evidence="6" key="1">
    <citation type="submission" date="2012-02" db="EMBL/GenBank/DDBJ databases">
        <title>Complete sequence of Desulfitobacterium dichloroeliminans LMG P-21439.</title>
        <authorList>
            <person name="Lucas S."/>
            <person name="Han J."/>
            <person name="Lapidus A."/>
            <person name="Cheng J.-F."/>
            <person name="Goodwin L."/>
            <person name="Pitluck S."/>
            <person name="Peters L."/>
            <person name="Ovchinnikova G."/>
            <person name="Teshima H."/>
            <person name="Detter J.C."/>
            <person name="Han C."/>
            <person name="Tapia R."/>
            <person name="Land M."/>
            <person name="Hauser L."/>
            <person name="Kyrpides N."/>
            <person name="Ivanova N."/>
            <person name="Pagani I."/>
            <person name="Kruse T."/>
            <person name="de Vos W.M."/>
            <person name="Boon N."/>
            <person name="Smidt H."/>
            <person name="Woyke T."/>
        </authorList>
    </citation>
    <scope>NUCLEOTIDE SEQUENCE [LARGE SCALE GENOMIC DNA]</scope>
    <source>
        <strain evidence="6">LMG P-21439 / DCA1</strain>
    </source>
</reference>
<dbReference type="STRING" id="871963.Desdi_2347"/>
<dbReference type="EC" id="1.3.1.12" evidence="5"/>
<dbReference type="PROSITE" id="PS51176">
    <property type="entry name" value="PDH_ADH"/>
    <property type="match status" value="1"/>
</dbReference>
<feature type="domain" description="Prephenate/arogenate dehydrogenase" evidence="4">
    <location>
        <begin position="19"/>
        <end position="297"/>
    </location>
</feature>
<dbReference type="AlphaFoldDB" id="L0F986"/>
<organism evidence="5 6">
    <name type="scientific">Desulfitobacterium dichloroeliminans (strain LMG P-21439 / DCA1)</name>
    <dbReference type="NCBI Taxonomy" id="871963"/>
    <lineage>
        <taxon>Bacteria</taxon>
        <taxon>Bacillati</taxon>
        <taxon>Bacillota</taxon>
        <taxon>Clostridia</taxon>
        <taxon>Eubacteriales</taxon>
        <taxon>Desulfitobacteriaceae</taxon>
        <taxon>Desulfitobacterium</taxon>
    </lineage>
</organism>